<dbReference type="InterPro" id="IPR036188">
    <property type="entry name" value="FAD/NAD-bd_sf"/>
</dbReference>
<comment type="caution">
    <text evidence="2">The sequence shown here is derived from an EMBL/GenBank/DDBJ whole genome shotgun (WGS) entry which is preliminary data.</text>
</comment>
<dbReference type="EMBL" id="DYXC01000010">
    <property type="protein sequence ID" value="HJF13302.1"/>
    <property type="molecule type" value="Genomic_DNA"/>
</dbReference>
<dbReference type="Gene3D" id="3.50.50.60">
    <property type="entry name" value="FAD/NAD(P)-binding domain"/>
    <property type="match status" value="1"/>
</dbReference>
<sequence>MTTQHDLTFDHHERNIPKTLIAQALANTKYAPYWLDTPDRPAATEALAGSLETDLLVVGGGYTGLWTALQAKERDPNRQVVLIEAQRIGWAASGRNGGFCEYSLVHGAANGQNHLPDENAKLTKLGMQNLAEIRETAQRYNMDIELETDGSINVATEPHQVEWLREAEHFLNASETRALINSPEFLAAERDEDGTMLVHPAKLAWELARVCRELGVEIYENTKAERLIDTGPTLRVTTPEGQITAKRVALATNAFPSLLKRHNFYTLPLYDYALMTEPLTDLQREAIGWDKMIGLADLNNRFHYSRPTIDEHGGFRILWGGYDAIYHFGGKVRSEYDYRDETFEKLVAHFYGTFPQLEGIKFTHAWGGAIDSCSRFFSFFDLSHRGRVAYSAGYTGLGVGATRFGAKVMLDLLSGEETELTQLQLVRKKPIPFPPEPATWMGVQVMSNQMIRADRNQGQRSLFLRTMDKIGIGFDS</sequence>
<dbReference type="InterPro" id="IPR006076">
    <property type="entry name" value="FAD-dep_OxRdtase"/>
</dbReference>
<dbReference type="Proteomes" id="UP000703315">
    <property type="component" value="Unassembled WGS sequence"/>
</dbReference>
<protein>
    <submittedName>
        <fullName evidence="2">FAD-binding oxidoreductase</fullName>
    </submittedName>
</protein>
<feature type="domain" description="FAD dependent oxidoreductase" evidence="1">
    <location>
        <begin position="54"/>
        <end position="411"/>
    </location>
</feature>
<evidence type="ECO:0000259" key="1">
    <source>
        <dbReference type="Pfam" id="PF01266"/>
    </source>
</evidence>
<accession>A0A921FL52</accession>
<name>A0A921FL52_9MICC</name>
<reference evidence="2" key="1">
    <citation type="journal article" date="2021" name="PeerJ">
        <title>Extensive microbial diversity within the chicken gut microbiome revealed by metagenomics and culture.</title>
        <authorList>
            <person name="Gilroy R."/>
            <person name="Ravi A."/>
            <person name="Getino M."/>
            <person name="Pursley I."/>
            <person name="Horton D.L."/>
            <person name="Alikhan N.F."/>
            <person name="Baker D."/>
            <person name="Gharbi K."/>
            <person name="Hall N."/>
            <person name="Watson M."/>
            <person name="Adriaenssens E.M."/>
            <person name="Foster-Nyarko E."/>
            <person name="Jarju S."/>
            <person name="Secka A."/>
            <person name="Antonio M."/>
            <person name="Oren A."/>
            <person name="Chaudhuri R.R."/>
            <person name="La Ragione R."/>
            <person name="Hildebrand F."/>
            <person name="Pallen M.J."/>
        </authorList>
    </citation>
    <scope>NUCLEOTIDE SEQUENCE</scope>
    <source>
        <strain evidence="2">ChiHjej13B12-14962</strain>
    </source>
</reference>
<gene>
    <name evidence="2" type="ORF">K8V32_00665</name>
</gene>
<reference evidence="2" key="2">
    <citation type="submission" date="2021-09" db="EMBL/GenBank/DDBJ databases">
        <authorList>
            <person name="Gilroy R."/>
        </authorList>
    </citation>
    <scope>NUCLEOTIDE SEQUENCE</scope>
    <source>
        <strain evidence="2">ChiHjej13B12-14962</strain>
    </source>
</reference>
<dbReference type="PANTHER" id="PTHR13847">
    <property type="entry name" value="SARCOSINE DEHYDROGENASE-RELATED"/>
    <property type="match status" value="1"/>
</dbReference>
<dbReference type="Gene3D" id="3.30.9.10">
    <property type="entry name" value="D-Amino Acid Oxidase, subunit A, domain 2"/>
    <property type="match status" value="1"/>
</dbReference>
<dbReference type="GO" id="GO:0005737">
    <property type="term" value="C:cytoplasm"/>
    <property type="evidence" value="ECO:0007669"/>
    <property type="project" value="TreeGrafter"/>
</dbReference>
<dbReference type="Pfam" id="PF01266">
    <property type="entry name" value="DAO"/>
    <property type="match status" value="1"/>
</dbReference>
<evidence type="ECO:0000313" key="2">
    <source>
        <dbReference type="EMBL" id="HJF13302.1"/>
    </source>
</evidence>
<dbReference type="AlphaFoldDB" id="A0A921FL52"/>
<dbReference type="RefSeq" id="WP_303901324.1">
    <property type="nucleotide sequence ID" value="NZ_DYXC01000010.1"/>
</dbReference>
<proteinExistence type="predicted"/>
<organism evidence="2 3">
    <name type="scientific">Enteractinococcus helveticum</name>
    <dbReference type="NCBI Taxonomy" id="1837282"/>
    <lineage>
        <taxon>Bacteria</taxon>
        <taxon>Bacillati</taxon>
        <taxon>Actinomycetota</taxon>
        <taxon>Actinomycetes</taxon>
        <taxon>Micrococcales</taxon>
        <taxon>Micrococcaceae</taxon>
    </lineage>
</organism>
<dbReference type="PANTHER" id="PTHR13847:SF281">
    <property type="entry name" value="FAD DEPENDENT OXIDOREDUCTASE DOMAIN-CONTAINING PROTEIN"/>
    <property type="match status" value="1"/>
</dbReference>
<evidence type="ECO:0000313" key="3">
    <source>
        <dbReference type="Proteomes" id="UP000703315"/>
    </source>
</evidence>
<dbReference type="SUPFAM" id="SSF51905">
    <property type="entry name" value="FAD/NAD(P)-binding domain"/>
    <property type="match status" value="1"/>
</dbReference>